<dbReference type="PANTHER" id="PTHR34473">
    <property type="entry name" value="UPF0699 TRANSMEMBRANE PROTEIN YDBS"/>
    <property type="match status" value="1"/>
</dbReference>
<feature type="region of interest" description="Disordered" evidence="1">
    <location>
        <begin position="1"/>
        <end position="62"/>
    </location>
</feature>
<sequence length="544" mass="58756">MRHDGDHERWRQGNPGGHDGGTPHPPTPHPHTPAPGARPSGRHSARDTPPSSPPATDTWHRPSPRTLLSHCSWLGAPLGSFVLAVLATGGRPGARVWISLAVVAVVFATLTALGSLSWLRTHYRVTADALELRTGLLTRRTKSVPLHRVRNVDLTAHPVQRALGLVVLRAGTGGHGQVSLDALSRADAERLRAELLARAGRTDADDPVLSTADPRWLRYAPLTFWVFGGVLAAAGAVWRVLDGMGVEPWRIGFVRRAFDEFGNSALWVTVPLLILALTVLGTIGSVVLYAETWWRYRLERTDADTLRVRHGLLTTRSVSIERARLRGVVLREPLLLRTGGGATVRAVASGLGDREENRKRSTLLPPAPRSEGERVCAGVLGEHVDTDGLRPHPPVARRRRVVRVLLWCVLPPTVVLAVLGALLTPVLLYCALGWLLVSTPVACALADDAYRALGHALRGRWLVIRAGSLTRDTVLLDRGAVLAWTFTRTPFARRAGVVTATAAVAAGEEAYRIRDMAAAEAAAFANAATPGMLREFLVPVGEGR</sequence>
<dbReference type="Pfam" id="PF03703">
    <property type="entry name" value="bPH_2"/>
    <property type="match status" value="2"/>
</dbReference>
<dbReference type="Proteomes" id="UP000327000">
    <property type="component" value="Unassembled WGS sequence"/>
</dbReference>
<dbReference type="PANTHER" id="PTHR34473:SF2">
    <property type="entry name" value="UPF0699 TRANSMEMBRANE PROTEIN YDBT"/>
    <property type="match status" value="1"/>
</dbReference>
<proteinExistence type="predicted"/>
<keyword evidence="2" id="KW-0812">Transmembrane</keyword>
<evidence type="ECO:0000313" key="5">
    <source>
        <dbReference type="Proteomes" id="UP000327000"/>
    </source>
</evidence>
<keyword evidence="5" id="KW-1185">Reference proteome</keyword>
<feature type="transmembrane region" description="Helical" evidence="2">
    <location>
        <begin position="222"/>
        <end position="241"/>
    </location>
</feature>
<name>A0A5N5WCD5_STRMB</name>
<evidence type="ECO:0000256" key="2">
    <source>
        <dbReference type="SAM" id="Phobius"/>
    </source>
</evidence>
<keyword evidence="2" id="KW-1133">Transmembrane helix</keyword>
<keyword evidence="2" id="KW-0472">Membrane</keyword>
<comment type="caution">
    <text evidence="4">The sequence shown here is derived from an EMBL/GenBank/DDBJ whole genome shotgun (WGS) entry which is preliminary data.</text>
</comment>
<dbReference type="InterPro" id="IPR005182">
    <property type="entry name" value="YdbS-like_PH"/>
</dbReference>
<feature type="compositionally biased region" description="Pro residues" evidence="1">
    <location>
        <begin position="23"/>
        <end position="33"/>
    </location>
</feature>
<protein>
    <submittedName>
        <fullName evidence="4">PH domain-containing protein</fullName>
    </submittedName>
</protein>
<dbReference type="AlphaFoldDB" id="A0A5N5WCD5"/>
<feature type="compositionally biased region" description="Basic and acidic residues" evidence="1">
    <location>
        <begin position="1"/>
        <end position="11"/>
    </location>
</feature>
<evidence type="ECO:0000259" key="3">
    <source>
        <dbReference type="Pfam" id="PF03703"/>
    </source>
</evidence>
<feature type="domain" description="YdbS-like PH" evidence="3">
    <location>
        <begin position="118"/>
        <end position="194"/>
    </location>
</feature>
<feature type="transmembrane region" description="Helical" evidence="2">
    <location>
        <begin position="71"/>
        <end position="90"/>
    </location>
</feature>
<evidence type="ECO:0000256" key="1">
    <source>
        <dbReference type="SAM" id="MobiDB-lite"/>
    </source>
</evidence>
<feature type="region of interest" description="Disordered" evidence="1">
    <location>
        <begin position="350"/>
        <end position="371"/>
    </location>
</feature>
<reference evidence="4 5" key="1">
    <citation type="journal article" date="2019" name="Microb. Cell Fact.">
        <title>Exploring novel herbicidin analogues by transcriptional regulator overexpression and MS/MS molecular networking.</title>
        <authorList>
            <person name="Shi Y."/>
            <person name="Gu R."/>
            <person name="Li Y."/>
            <person name="Wang X."/>
            <person name="Ren W."/>
            <person name="Li X."/>
            <person name="Wang L."/>
            <person name="Xie Y."/>
            <person name="Hong B."/>
        </authorList>
    </citation>
    <scope>NUCLEOTIDE SEQUENCE [LARGE SCALE GENOMIC DNA]</scope>
    <source>
        <strain evidence="4 5">US-43</strain>
    </source>
</reference>
<feature type="transmembrane region" description="Helical" evidence="2">
    <location>
        <begin position="404"/>
        <end position="437"/>
    </location>
</feature>
<dbReference type="OrthoDB" id="4121259at2"/>
<organism evidence="4 5">
    <name type="scientific">Streptomyces mobaraensis</name>
    <name type="common">Streptoverticillium mobaraense</name>
    <dbReference type="NCBI Taxonomy" id="35621"/>
    <lineage>
        <taxon>Bacteria</taxon>
        <taxon>Bacillati</taxon>
        <taxon>Actinomycetota</taxon>
        <taxon>Actinomycetes</taxon>
        <taxon>Kitasatosporales</taxon>
        <taxon>Streptomycetaceae</taxon>
        <taxon>Streptomyces</taxon>
    </lineage>
</organism>
<gene>
    <name evidence="4" type="ORF">FRZ00_05035</name>
</gene>
<feature type="transmembrane region" description="Helical" evidence="2">
    <location>
        <begin position="265"/>
        <end position="290"/>
    </location>
</feature>
<feature type="transmembrane region" description="Helical" evidence="2">
    <location>
        <begin position="96"/>
        <end position="119"/>
    </location>
</feature>
<feature type="domain" description="YdbS-like PH" evidence="3">
    <location>
        <begin position="450"/>
        <end position="526"/>
    </location>
</feature>
<dbReference type="EMBL" id="VOKX01000009">
    <property type="protein sequence ID" value="KAB7849986.1"/>
    <property type="molecule type" value="Genomic_DNA"/>
</dbReference>
<evidence type="ECO:0000313" key="4">
    <source>
        <dbReference type="EMBL" id="KAB7849986.1"/>
    </source>
</evidence>
<dbReference type="RefSeq" id="WP_152262577.1">
    <property type="nucleotide sequence ID" value="NZ_VOKX01000009.1"/>
</dbReference>
<accession>A0A5N5WCD5</accession>